<dbReference type="Proteomes" id="UP000789405">
    <property type="component" value="Unassembled WGS sequence"/>
</dbReference>
<dbReference type="EMBL" id="CAJVPY010016087">
    <property type="protein sequence ID" value="CAG8755269.1"/>
    <property type="molecule type" value="Genomic_DNA"/>
</dbReference>
<comment type="caution">
    <text evidence="2">The sequence shown here is derived from an EMBL/GenBank/DDBJ whole genome shotgun (WGS) entry which is preliminary data.</text>
</comment>
<name>A0A9N9NRV9_9GLOM</name>
<evidence type="ECO:0000313" key="2">
    <source>
        <dbReference type="EMBL" id="CAG8755269.1"/>
    </source>
</evidence>
<sequence length="124" mass="14254">ITDCNKLKSQVEKLTSAIRNINGFNLGDLKLAVKKIEEENLENRVSVTKSKLNEDHQSWLDLLLDTQQEVLQNESTFARKQLEKVKNKLSNVLTAEEIQELLGKIVEINELEVQLNNLKIQENQ</sequence>
<keyword evidence="1" id="KW-0175">Coiled coil</keyword>
<protein>
    <submittedName>
        <fullName evidence="2">12595_t:CDS:1</fullName>
    </submittedName>
</protein>
<keyword evidence="3" id="KW-1185">Reference proteome</keyword>
<feature type="non-terminal residue" evidence="2">
    <location>
        <position position="1"/>
    </location>
</feature>
<dbReference type="AlphaFoldDB" id="A0A9N9NRV9"/>
<reference evidence="2" key="1">
    <citation type="submission" date="2021-06" db="EMBL/GenBank/DDBJ databases">
        <authorList>
            <person name="Kallberg Y."/>
            <person name="Tangrot J."/>
            <person name="Rosling A."/>
        </authorList>
    </citation>
    <scope>NUCLEOTIDE SEQUENCE</scope>
    <source>
        <strain evidence="2">MA453B</strain>
    </source>
</reference>
<evidence type="ECO:0000313" key="3">
    <source>
        <dbReference type="Proteomes" id="UP000789405"/>
    </source>
</evidence>
<organism evidence="2 3">
    <name type="scientific">Dentiscutata erythropus</name>
    <dbReference type="NCBI Taxonomy" id="1348616"/>
    <lineage>
        <taxon>Eukaryota</taxon>
        <taxon>Fungi</taxon>
        <taxon>Fungi incertae sedis</taxon>
        <taxon>Mucoromycota</taxon>
        <taxon>Glomeromycotina</taxon>
        <taxon>Glomeromycetes</taxon>
        <taxon>Diversisporales</taxon>
        <taxon>Gigasporaceae</taxon>
        <taxon>Dentiscutata</taxon>
    </lineage>
</organism>
<gene>
    <name evidence="2" type="ORF">DERYTH_LOCUS17270</name>
</gene>
<evidence type="ECO:0000256" key="1">
    <source>
        <dbReference type="SAM" id="Coils"/>
    </source>
</evidence>
<feature type="coiled-coil region" evidence="1">
    <location>
        <begin position="68"/>
        <end position="99"/>
    </location>
</feature>
<dbReference type="OrthoDB" id="2399697at2759"/>
<proteinExistence type="predicted"/>
<accession>A0A9N9NRV9</accession>